<dbReference type="EMBL" id="UYYB01021077">
    <property type="protein sequence ID" value="VDM71579.1"/>
    <property type="molecule type" value="Genomic_DNA"/>
</dbReference>
<feature type="transmembrane region" description="Helical" evidence="3">
    <location>
        <begin position="12"/>
        <end position="35"/>
    </location>
</feature>
<evidence type="ECO:0000256" key="3">
    <source>
        <dbReference type="SAM" id="Phobius"/>
    </source>
</evidence>
<accession>A0A3P7IWK9</accession>
<keyword evidence="1" id="KW-0677">Repeat</keyword>
<reference evidence="5 6" key="1">
    <citation type="submission" date="2018-11" db="EMBL/GenBank/DDBJ databases">
        <authorList>
            <consortium name="Pathogen Informatics"/>
        </authorList>
    </citation>
    <scope>NUCLEOTIDE SEQUENCE [LARGE SCALE GENOMIC DNA]</scope>
</reference>
<dbReference type="PANTHER" id="PTHR24637">
    <property type="entry name" value="COLLAGEN"/>
    <property type="match status" value="1"/>
</dbReference>
<keyword evidence="6" id="KW-1185">Reference proteome</keyword>
<dbReference type="SMART" id="SM01088">
    <property type="entry name" value="Col_cuticle_N"/>
    <property type="match status" value="1"/>
</dbReference>
<keyword evidence="3" id="KW-0812">Transmembrane</keyword>
<dbReference type="PANTHER" id="PTHR24637:SF421">
    <property type="entry name" value="CUTICLE COLLAGEN DPY-2"/>
    <property type="match status" value="1"/>
</dbReference>
<dbReference type="Pfam" id="PF01484">
    <property type="entry name" value="Col_cuticle_N"/>
    <property type="match status" value="1"/>
</dbReference>
<gene>
    <name evidence="5" type="ORF">SVUK_LOCUS6577</name>
</gene>
<dbReference type="AlphaFoldDB" id="A0A3P7IWK9"/>
<organism evidence="5 6">
    <name type="scientific">Strongylus vulgaris</name>
    <name type="common">Blood worm</name>
    <dbReference type="NCBI Taxonomy" id="40348"/>
    <lineage>
        <taxon>Eukaryota</taxon>
        <taxon>Metazoa</taxon>
        <taxon>Ecdysozoa</taxon>
        <taxon>Nematoda</taxon>
        <taxon>Chromadorea</taxon>
        <taxon>Rhabditida</taxon>
        <taxon>Rhabditina</taxon>
        <taxon>Rhabditomorpha</taxon>
        <taxon>Strongyloidea</taxon>
        <taxon>Strongylidae</taxon>
        <taxon>Strongylus</taxon>
    </lineage>
</organism>
<proteinExistence type="predicted"/>
<dbReference type="InterPro" id="IPR002486">
    <property type="entry name" value="Col_cuticle_N"/>
</dbReference>
<dbReference type="GO" id="GO:0042302">
    <property type="term" value="F:structural constituent of cuticle"/>
    <property type="evidence" value="ECO:0007669"/>
    <property type="project" value="InterPro"/>
</dbReference>
<feature type="domain" description="Nematode cuticle collagen N-terminal" evidence="4">
    <location>
        <begin position="11"/>
        <end position="63"/>
    </location>
</feature>
<feature type="non-terminal residue" evidence="5">
    <location>
        <position position="190"/>
    </location>
</feature>
<dbReference type="Proteomes" id="UP000270094">
    <property type="component" value="Unassembled WGS sequence"/>
</dbReference>
<evidence type="ECO:0000313" key="6">
    <source>
        <dbReference type="Proteomes" id="UP000270094"/>
    </source>
</evidence>
<dbReference type="OrthoDB" id="6380629at2759"/>
<feature type="compositionally biased region" description="Low complexity" evidence="2">
    <location>
        <begin position="118"/>
        <end position="131"/>
    </location>
</feature>
<evidence type="ECO:0000259" key="4">
    <source>
        <dbReference type="SMART" id="SM01088"/>
    </source>
</evidence>
<evidence type="ECO:0000256" key="2">
    <source>
        <dbReference type="SAM" id="MobiDB-lite"/>
    </source>
</evidence>
<feature type="region of interest" description="Disordered" evidence="2">
    <location>
        <begin position="65"/>
        <end position="190"/>
    </location>
</feature>
<protein>
    <recommendedName>
        <fullName evidence="4">Nematode cuticle collagen N-terminal domain-containing protein</fullName>
    </recommendedName>
</protein>
<name>A0A3P7IWK9_STRVU</name>
<keyword evidence="3" id="KW-1133">Transmembrane helix</keyword>
<evidence type="ECO:0000256" key="1">
    <source>
        <dbReference type="ARBA" id="ARBA00022737"/>
    </source>
</evidence>
<keyword evidence="3" id="KW-0472">Membrane</keyword>
<feature type="compositionally biased region" description="Pro residues" evidence="2">
    <location>
        <begin position="159"/>
        <end position="168"/>
    </location>
</feature>
<evidence type="ECO:0000313" key="5">
    <source>
        <dbReference type="EMBL" id="VDM71579.1"/>
    </source>
</evidence>
<sequence length="190" mass="19484">MEGKCPPMLHRSANLAIFLSGSAFIFMVVSMPVLFTVMNNIEEELMESRVTYEEMSNLMWKDLQSEAQDARRSPRQASYNAGTAPLQPSGGNTGAADVSGVGHQAGSTSQGGHGQSCPAGPKGAPGAKGIPGQNGLDGKPGRPGSSGNAADAYSEGGCPPCPAGPPGLPGYKGMRGPRGPKASIQWLTIT</sequence>